<reference evidence="1 2" key="1">
    <citation type="submission" date="2024-01" db="EMBL/GenBank/DDBJ databases">
        <title>The genomes of 5 underutilized Papilionoideae crops provide insights into root nodulation and disease resistance.</title>
        <authorList>
            <person name="Yuan L."/>
        </authorList>
    </citation>
    <scope>NUCLEOTIDE SEQUENCE [LARGE SCALE GENOMIC DNA]</scope>
    <source>
        <strain evidence="1">LY-2023</strain>
        <tissue evidence="1">Leaf</tissue>
    </source>
</reference>
<comment type="caution">
    <text evidence="1">The sequence shown here is derived from an EMBL/GenBank/DDBJ whole genome shotgun (WGS) entry which is preliminary data.</text>
</comment>
<dbReference type="Proteomes" id="UP001359559">
    <property type="component" value="Unassembled WGS sequence"/>
</dbReference>
<keyword evidence="2" id="KW-1185">Reference proteome</keyword>
<organism evidence="1 2">
    <name type="scientific">Clitoria ternatea</name>
    <name type="common">Butterfly pea</name>
    <dbReference type="NCBI Taxonomy" id="43366"/>
    <lineage>
        <taxon>Eukaryota</taxon>
        <taxon>Viridiplantae</taxon>
        <taxon>Streptophyta</taxon>
        <taxon>Embryophyta</taxon>
        <taxon>Tracheophyta</taxon>
        <taxon>Spermatophyta</taxon>
        <taxon>Magnoliopsida</taxon>
        <taxon>eudicotyledons</taxon>
        <taxon>Gunneridae</taxon>
        <taxon>Pentapetalae</taxon>
        <taxon>rosids</taxon>
        <taxon>fabids</taxon>
        <taxon>Fabales</taxon>
        <taxon>Fabaceae</taxon>
        <taxon>Papilionoideae</taxon>
        <taxon>50 kb inversion clade</taxon>
        <taxon>NPAAA clade</taxon>
        <taxon>indigoferoid/millettioid clade</taxon>
        <taxon>Phaseoleae</taxon>
        <taxon>Clitoria</taxon>
    </lineage>
</organism>
<dbReference type="AlphaFoldDB" id="A0AAN9F5Z8"/>
<name>A0AAN9F5Z8_CLITE</name>
<dbReference type="EMBL" id="JAYKXN010000008">
    <property type="protein sequence ID" value="KAK7265863.1"/>
    <property type="molecule type" value="Genomic_DNA"/>
</dbReference>
<evidence type="ECO:0000313" key="2">
    <source>
        <dbReference type="Proteomes" id="UP001359559"/>
    </source>
</evidence>
<proteinExistence type="predicted"/>
<evidence type="ECO:0000313" key="1">
    <source>
        <dbReference type="EMBL" id="KAK7265863.1"/>
    </source>
</evidence>
<sequence length="103" mass="12010">MEHKRERVFSFHLLFWNEDAAEKGRSFFFLPVVLETKTEENREGVLFAWCFGTKIAQEAGKFLLFFSLLQSTDSIVSYSHPRKHVHFFMLLFIHAIVGSPTSP</sequence>
<accession>A0AAN9F5Z8</accession>
<gene>
    <name evidence="1" type="ORF">RJT34_33487</name>
</gene>
<protein>
    <submittedName>
        <fullName evidence="1">Uncharacterized protein</fullName>
    </submittedName>
</protein>